<evidence type="ECO:0000313" key="2">
    <source>
        <dbReference type="Proteomes" id="UP001323798"/>
    </source>
</evidence>
<protein>
    <submittedName>
        <fullName evidence="1">DUF2252 domain-containing protein</fullName>
    </submittedName>
</protein>
<evidence type="ECO:0000313" key="1">
    <source>
        <dbReference type="EMBL" id="WPR90138.1"/>
    </source>
</evidence>
<gene>
    <name evidence="1" type="ORF">SM116_02300</name>
</gene>
<proteinExistence type="predicted"/>
<dbReference type="PANTHER" id="PTHR39441">
    <property type="entry name" value="DUF2252 DOMAIN-CONTAINING PROTEIN"/>
    <property type="match status" value="1"/>
</dbReference>
<name>A0ABZ0SQP1_9MICO</name>
<accession>A0ABZ0SQP1</accession>
<keyword evidence="2" id="KW-1185">Reference proteome</keyword>
<reference evidence="1 2" key="1">
    <citation type="submission" date="2023-11" db="EMBL/GenBank/DDBJ databases">
        <title>Genome sequence of Microbacterium rhizosphaerae KACC 19337.</title>
        <authorList>
            <person name="Choi H."/>
            <person name="Kim S."/>
            <person name="Kim Y."/>
            <person name="Kwon S.-W."/>
            <person name="Heo J."/>
        </authorList>
    </citation>
    <scope>NUCLEOTIDE SEQUENCE [LARGE SCALE GENOMIC DNA]</scope>
    <source>
        <strain evidence="1 2">KACC 19337</strain>
    </source>
</reference>
<sequence>MTDTDSARPAIPSLAQRLAAGKAERRRTPRHDLARLTTAGRAPLGILEEQESTRVQQVLPLRAERMAASPFAFYRGTAAIMAADLARDASTGISVGSCGDAHLANFGFSASPQRTLLFDLNDFDEAAWAPWEWDVKRLVTSIVVAGRATGRKDEVVETAARSAVDAYSRRLARAARKSPLERYWTHFDAKASVHAIEKSSRDVLLGAVRSARKRTGEQAVRRMTERGPDGRLRFIIRPPAMFHLDAALEAEAEARLRAYARTANVDIQMLLLHYSASDTAFRAVGVGSVGTRCYLTVLEDGDGHALLLQTKEAQESVLIRYGRAVQPAAALEHIERHGEGGRVVGMQRVLQAISDPFLGHSKDDHGAYYVRQFRDMKGGIDAEALADEPFRRFGEACAITLARAHGQTADAGRVVGYIGNGRIVADAIVAWANAYADVSYGDWKAFVAKKKAG</sequence>
<dbReference type="InterPro" id="IPR018721">
    <property type="entry name" value="DUF2252"/>
</dbReference>
<organism evidence="1 2">
    <name type="scientific">Microbacterium rhizosphaerae</name>
    <dbReference type="NCBI Taxonomy" id="1678237"/>
    <lineage>
        <taxon>Bacteria</taxon>
        <taxon>Bacillati</taxon>
        <taxon>Actinomycetota</taxon>
        <taxon>Actinomycetes</taxon>
        <taxon>Micrococcales</taxon>
        <taxon>Microbacteriaceae</taxon>
        <taxon>Microbacterium</taxon>
    </lineage>
</organism>
<dbReference type="PANTHER" id="PTHR39441:SF1">
    <property type="entry name" value="DUF2252 DOMAIN-CONTAINING PROTEIN"/>
    <property type="match status" value="1"/>
</dbReference>
<dbReference type="Pfam" id="PF10009">
    <property type="entry name" value="DUF2252"/>
    <property type="match status" value="1"/>
</dbReference>
<dbReference type="Proteomes" id="UP001323798">
    <property type="component" value="Chromosome"/>
</dbReference>
<dbReference type="RefSeq" id="WP_320942851.1">
    <property type="nucleotide sequence ID" value="NZ_BAABEU010000003.1"/>
</dbReference>
<dbReference type="EMBL" id="CP139368">
    <property type="protein sequence ID" value="WPR90138.1"/>
    <property type="molecule type" value="Genomic_DNA"/>
</dbReference>